<reference evidence="3" key="1">
    <citation type="submission" date="2016-10" db="EMBL/GenBank/DDBJ databases">
        <title>Draft Genome Sequence of Nocardioides luteus Strain BAFB, an Alkane-Degrading Bacterium Isolated from JP-7 Polluted Soil.</title>
        <authorList>
            <person name="Brown L."/>
            <person name="Ruiz O.N."/>
            <person name="Gunasekera T."/>
        </authorList>
    </citation>
    <scope>NUCLEOTIDE SEQUENCE [LARGE SCALE GENOMIC DNA]</scope>
    <source>
        <strain evidence="3">BAFB</strain>
    </source>
</reference>
<comment type="caution">
    <text evidence="3">The sequence shown here is derived from an EMBL/GenBank/DDBJ whole genome shotgun (WGS) entry which is preliminary data.</text>
</comment>
<dbReference type="Pfam" id="PF05949">
    <property type="entry name" value="DUF881"/>
    <property type="match status" value="1"/>
</dbReference>
<dbReference type="PANTHER" id="PTHR37313:SF4">
    <property type="entry name" value="CONSERVED MEMBRANE PROTEIN-RELATED"/>
    <property type="match status" value="1"/>
</dbReference>
<evidence type="ECO:0000313" key="4">
    <source>
        <dbReference type="Proteomes" id="UP000033772"/>
    </source>
</evidence>
<dbReference type="STRING" id="1844.UG56_018650"/>
<gene>
    <name evidence="3" type="ORF">UG56_018650</name>
</gene>
<proteinExistence type="inferred from homology"/>
<dbReference type="GO" id="GO:0005886">
    <property type="term" value="C:plasma membrane"/>
    <property type="evidence" value="ECO:0007669"/>
    <property type="project" value="TreeGrafter"/>
</dbReference>
<keyword evidence="2" id="KW-0175">Coiled coil</keyword>
<dbReference type="AlphaFoldDB" id="A0A1J4N0Y8"/>
<dbReference type="OrthoDB" id="3214641at2"/>
<sequence>MVVSSGTQANPTSKPKRWSRVTSWRLGTPVVVLLCGGLLAVSFVNADGTDLRPGRYEDLATLVDGERARYNRLEAQLADLQSQVDQLTSGVTDKDVKKLRHQSARLADPAGTSDRSGAGMQIVLGDAPSEVQQSYTGDDPNSLVVHQQDIQAVVNALWAGGAEAITIAGKRIITTTGIKCSGSTVQLDGVPYPQPYVIEAVGDPDRLQAAIDRDEHVQNYRADARDPSVQIGWFLKPLTYLTAPAYDGLLDVKYAKPLPQDK</sequence>
<dbReference type="PANTHER" id="PTHR37313">
    <property type="entry name" value="UPF0749 PROTEIN RV1825"/>
    <property type="match status" value="1"/>
</dbReference>
<evidence type="ECO:0000313" key="3">
    <source>
        <dbReference type="EMBL" id="OIJ25253.1"/>
    </source>
</evidence>
<evidence type="ECO:0000256" key="1">
    <source>
        <dbReference type="ARBA" id="ARBA00009108"/>
    </source>
</evidence>
<dbReference type="EMBL" id="JZDQ02000027">
    <property type="protein sequence ID" value="OIJ25253.1"/>
    <property type="molecule type" value="Genomic_DNA"/>
</dbReference>
<feature type="coiled-coil region" evidence="2">
    <location>
        <begin position="56"/>
        <end position="90"/>
    </location>
</feature>
<dbReference type="Proteomes" id="UP000033772">
    <property type="component" value="Unassembled WGS sequence"/>
</dbReference>
<protein>
    <recommendedName>
        <fullName evidence="5">DUF881 domain-containing protein</fullName>
    </recommendedName>
</protein>
<accession>A0A1J4N0Y8</accession>
<evidence type="ECO:0008006" key="5">
    <source>
        <dbReference type="Google" id="ProtNLM"/>
    </source>
</evidence>
<dbReference type="Gene3D" id="3.30.70.1880">
    <property type="entry name" value="Protein of unknown function DUF881"/>
    <property type="match status" value="1"/>
</dbReference>
<dbReference type="InterPro" id="IPR010273">
    <property type="entry name" value="DUF881"/>
</dbReference>
<organism evidence="3 4">
    <name type="scientific">Nocardioides luteus</name>
    <dbReference type="NCBI Taxonomy" id="1844"/>
    <lineage>
        <taxon>Bacteria</taxon>
        <taxon>Bacillati</taxon>
        <taxon>Actinomycetota</taxon>
        <taxon>Actinomycetes</taxon>
        <taxon>Propionibacteriales</taxon>
        <taxon>Nocardioidaceae</taxon>
        <taxon>Nocardioides</taxon>
    </lineage>
</organism>
<evidence type="ECO:0000256" key="2">
    <source>
        <dbReference type="SAM" id="Coils"/>
    </source>
</evidence>
<comment type="similarity">
    <text evidence="1">Belongs to the UPF0749 family.</text>
</comment>
<name>A0A1J4N0Y8_9ACTN</name>
<keyword evidence="4" id="KW-1185">Reference proteome</keyword>